<keyword evidence="4" id="KW-0411">Iron-sulfur</keyword>
<dbReference type="InterPro" id="IPR006066">
    <property type="entry name" value="NO2/SO3_Rdtase_FeS/sirohaem_BS"/>
</dbReference>
<dbReference type="RefSeq" id="WP_055744134.1">
    <property type="nucleotide sequence ID" value="NZ_LJJB01000007.1"/>
</dbReference>
<keyword evidence="2" id="KW-0479">Metal-binding</keyword>
<name>A0ABR5NE44_BRECH</name>
<dbReference type="InterPro" id="IPR045169">
    <property type="entry name" value="NO2/SO3_Rdtase_4Fe4S_prot"/>
</dbReference>
<dbReference type="PANTHER" id="PTHR11493:SF54">
    <property type="entry name" value="ANAEROBIC SULFITE REDUCTASE SUBUNIT C"/>
    <property type="match status" value="1"/>
</dbReference>
<dbReference type="EMBL" id="LJJB01000007">
    <property type="protein sequence ID" value="KQL49813.1"/>
    <property type="molecule type" value="Genomic_DNA"/>
</dbReference>
<evidence type="ECO:0000259" key="5">
    <source>
        <dbReference type="Pfam" id="PF01077"/>
    </source>
</evidence>
<feature type="domain" description="Nitrite/sulphite reductase 4Fe-4S" evidence="5">
    <location>
        <begin position="98"/>
        <end position="204"/>
    </location>
</feature>
<evidence type="ECO:0000256" key="3">
    <source>
        <dbReference type="ARBA" id="ARBA00023004"/>
    </source>
</evidence>
<keyword evidence="7" id="KW-1185">Reference proteome</keyword>
<dbReference type="Gene3D" id="3.30.413.10">
    <property type="entry name" value="Sulfite Reductase Hemoprotein, domain 1"/>
    <property type="match status" value="1"/>
</dbReference>
<comment type="caution">
    <text evidence="6">The sequence shown here is derived from an EMBL/GenBank/DDBJ whole genome shotgun (WGS) entry which is preliminary data.</text>
</comment>
<keyword evidence="1" id="KW-0004">4Fe-4S</keyword>
<protein>
    <submittedName>
        <fullName evidence="6">Nitrite reductase</fullName>
    </submittedName>
</protein>
<evidence type="ECO:0000313" key="7">
    <source>
        <dbReference type="Proteomes" id="UP000051063"/>
    </source>
</evidence>
<dbReference type="Pfam" id="PF01077">
    <property type="entry name" value="NIR_SIR"/>
    <property type="match status" value="1"/>
</dbReference>
<reference evidence="6 7" key="1">
    <citation type="submission" date="2015-09" db="EMBL/GenBank/DDBJ databases">
        <title>Genome sequencing project for genomic taxonomy and phylogenomics of Bacillus-like bacteria.</title>
        <authorList>
            <person name="Liu B."/>
            <person name="Wang J."/>
            <person name="Zhu Y."/>
            <person name="Liu G."/>
            <person name="Chen Q."/>
            <person name="Chen Z."/>
            <person name="Lan J."/>
            <person name="Che J."/>
            <person name="Ge C."/>
            <person name="Shi H."/>
            <person name="Pan Z."/>
            <person name="Liu X."/>
        </authorList>
    </citation>
    <scope>NUCLEOTIDE SEQUENCE [LARGE SCALE GENOMIC DNA]</scope>
    <source>
        <strain evidence="6 7">DSM 8552</strain>
    </source>
</reference>
<dbReference type="PROSITE" id="PS00365">
    <property type="entry name" value="NIR_SIR"/>
    <property type="match status" value="1"/>
</dbReference>
<dbReference type="SUPFAM" id="SSF56014">
    <property type="entry name" value="Nitrite and sulphite reductase 4Fe-4S domain-like"/>
    <property type="match status" value="1"/>
</dbReference>
<dbReference type="InterPro" id="IPR045854">
    <property type="entry name" value="NO2/SO3_Rdtase_4Fe4S_sf"/>
</dbReference>
<evidence type="ECO:0000256" key="4">
    <source>
        <dbReference type="ARBA" id="ARBA00023014"/>
    </source>
</evidence>
<keyword evidence="3" id="KW-0408">Iron</keyword>
<dbReference type="InterPro" id="IPR006067">
    <property type="entry name" value="NO2/SO3_Rdtase_4Fe4S_dom"/>
</dbReference>
<gene>
    <name evidence="6" type="ORF">AN963_08940</name>
</gene>
<evidence type="ECO:0000256" key="1">
    <source>
        <dbReference type="ARBA" id="ARBA00022485"/>
    </source>
</evidence>
<proteinExistence type="predicted"/>
<evidence type="ECO:0000256" key="2">
    <source>
        <dbReference type="ARBA" id="ARBA00022723"/>
    </source>
</evidence>
<accession>A0ABR5NE44</accession>
<dbReference type="PANTHER" id="PTHR11493">
    <property type="entry name" value="SULFITE REDUCTASE [NADPH] SUBUNIT BETA-RELATED"/>
    <property type="match status" value="1"/>
</dbReference>
<sequence>MNRVTFAVSPEIRVGGTVFTPKDMIAIGQIVGDDAQIELTTFQQLIVEMNEEKSEEAKKALRDKGLCVYETGSVVKNLSVCTFCKGAEEEGLLAARNLNDSIVGMTVPFTMRVGYTGCPNACGEPLVKDIGIVKRKETFEIYLGGQTKTLEAKTAELLIDQVKEEDLSPIVKSVVILYQEKGKKREKFFKFVERYGIENIRKDLGLSS</sequence>
<evidence type="ECO:0000313" key="6">
    <source>
        <dbReference type="EMBL" id="KQL49813.1"/>
    </source>
</evidence>
<dbReference type="Proteomes" id="UP000051063">
    <property type="component" value="Unassembled WGS sequence"/>
</dbReference>
<organism evidence="6 7">
    <name type="scientific">Brevibacillus choshinensis</name>
    <dbReference type="NCBI Taxonomy" id="54911"/>
    <lineage>
        <taxon>Bacteria</taxon>
        <taxon>Bacillati</taxon>
        <taxon>Bacillota</taxon>
        <taxon>Bacilli</taxon>
        <taxon>Bacillales</taxon>
        <taxon>Paenibacillaceae</taxon>
        <taxon>Brevibacillus</taxon>
    </lineage>
</organism>